<dbReference type="InterPro" id="IPR009057">
    <property type="entry name" value="Homeodomain-like_sf"/>
</dbReference>
<dbReference type="Gene3D" id="1.10.357.10">
    <property type="entry name" value="Tetracycline Repressor, domain 2"/>
    <property type="match status" value="1"/>
</dbReference>
<keyword evidence="2 4" id="KW-0238">DNA-binding</keyword>
<dbReference type="InterPro" id="IPR001647">
    <property type="entry name" value="HTH_TetR"/>
</dbReference>
<dbReference type="AlphaFoldDB" id="A0A1V2ZZ53"/>
<accession>A0A1V2ZZ53</accession>
<evidence type="ECO:0000256" key="3">
    <source>
        <dbReference type="ARBA" id="ARBA00023163"/>
    </source>
</evidence>
<evidence type="ECO:0000256" key="4">
    <source>
        <dbReference type="PROSITE-ProRule" id="PRU00335"/>
    </source>
</evidence>
<sequence length="208" mass="23358">MTASPGKVVRGETLRKLVLDTALERFSTDGYFNTSIHDIRRQAGVSIGSIYHHFGNKEALAKALYDDLLQRMDAGLQQVMEESQDCRTRCDGIIAFLFETTAQAPQTMRFVLESRHREFLPDEPPVCSSQPFQRMRECIEQGMAAGELRPMEVPVAATVAFGGAIRLLHLYLDGVLDRPLSDFLPDMQEAAWRAIAMDPPRNTTRENA</sequence>
<dbReference type="SUPFAM" id="SSF48498">
    <property type="entry name" value="Tetracyclin repressor-like, C-terminal domain"/>
    <property type="match status" value="1"/>
</dbReference>
<dbReference type="Proteomes" id="UP000189177">
    <property type="component" value="Unassembled WGS sequence"/>
</dbReference>
<evidence type="ECO:0000259" key="5">
    <source>
        <dbReference type="PROSITE" id="PS50977"/>
    </source>
</evidence>
<dbReference type="Pfam" id="PF00440">
    <property type="entry name" value="TetR_N"/>
    <property type="match status" value="1"/>
</dbReference>
<dbReference type="InterPro" id="IPR036271">
    <property type="entry name" value="Tet_transcr_reg_TetR-rel_C_sf"/>
</dbReference>
<keyword evidence="3" id="KW-0804">Transcription</keyword>
<keyword evidence="1" id="KW-0805">Transcription regulation</keyword>
<reference evidence="6 7" key="1">
    <citation type="submission" date="2017-02" db="EMBL/GenBank/DDBJ databases">
        <title>Genomic diversity within the haloalkaliphilic genus Thioalkalivibrio.</title>
        <authorList>
            <person name="Ahn A.-C."/>
            <person name="Meier-Kolthoff J."/>
            <person name="Overmars L."/>
            <person name="Richter M."/>
            <person name="Woyke T."/>
            <person name="Sorokin D.Y."/>
            <person name="Muyzer G."/>
        </authorList>
    </citation>
    <scope>NUCLEOTIDE SEQUENCE [LARGE SCALE GENOMIC DNA]</scope>
    <source>
        <strain evidence="6 7">HL17</strain>
    </source>
</reference>
<organism evidence="6 7">
    <name type="scientific">Thioalkalivibrio halophilus</name>
    <dbReference type="NCBI Taxonomy" id="252474"/>
    <lineage>
        <taxon>Bacteria</taxon>
        <taxon>Pseudomonadati</taxon>
        <taxon>Pseudomonadota</taxon>
        <taxon>Gammaproteobacteria</taxon>
        <taxon>Chromatiales</taxon>
        <taxon>Ectothiorhodospiraceae</taxon>
        <taxon>Thioalkalivibrio</taxon>
    </lineage>
</organism>
<evidence type="ECO:0000313" key="6">
    <source>
        <dbReference type="EMBL" id="OOC10356.1"/>
    </source>
</evidence>
<protein>
    <submittedName>
        <fullName evidence="6">TetR family transcriptional regulator</fullName>
    </submittedName>
</protein>
<evidence type="ECO:0000256" key="1">
    <source>
        <dbReference type="ARBA" id="ARBA00023015"/>
    </source>
</evidence>
<dbReference type="PROSITE" id="PS50977">
    <property type="entry name" value="HTH_TETR_2"/>
    <property type="match status" value="1"/>
</dbReference>
<dbReference type="InterPro" id="IPR023772">
    <property type="entry name" value="DNA-bd_HTH_TetR-type_CS"/>
</dbReference>
<dbReference type="InterPro" id="IPR032551">
    <property type="entry name" value="BscR_C"/>
</dbReference>
<comment type="caution">
    <text evidence="6">The sequence shown here is derived from an EMBL/GenBank/DDBJ whole genome shotgun (WGS) entry which is preliminary data.</text>
</comment>
<dbReference type="GO" id="GO:0003700">
    <property type="term" value="F:DNA-binding transcription factor activity"/>
    <property type="evidence" value="ECO:0007669"/>
    <property type="project" value="TreeGrafter"/>
</dbReference>
<dbReference type="PRINTS" id="PR00455">
    <property type="entry name" value="HTHTETR"/>
</dbReference>
<dbReference type="PROSITE" id="PS01081">
    <property type="entry name" value="HTH_TETR_1"/>
    <property type="match status" value="1"/>
</dbReference>
<dbReference type="EMBL" id="MUZR01000017">
    <property type="protein sequence ID" value="OOC10356.1"/>
    <property type="molecule type" value="Genomic_DNA"/>
</dbReference>
<gene>
    <name evidence="6" type="ORF">B1A74_06055</name>
</gene>
<dbReference type="RefSeq" id="WP_018946503.1">
    <property type="nucleotide sequence ID" value="NZ_MUZR01000017.1"/>
</dbReference>
<feature type="DNA-binding region" description="H-T-H motif" evidence="4">
    <location>
        <begin position="35"/>
        <end position="54"/>
    </location>
</feature>
<name>A0A1V2ZZ53_9GAMM</name>
<evidence type="ECO:0000313" key="7">
    <source>
        <dbReference type="Proteomes" id="UP000189177"/>
    </source>
</evidence>
<feature type="domain" description="HTH tetR-type" evidence="5">
    <location>
        <begin position="12"/>
        <end position="72"/>
    </location>
</feature>
<dbReference type="GO" id="GO:0000976">
    <property type="term" value="F:transcription cis-regulatory region binding"/>
    <property type="evidence" value="ECO:0007669"/>
    <property type="project" value="TreeGrafter"/>
</dbReference>
<dbReference type="STRING" id="252474.B1A74_06055"/>
<dbReference type="OrthoDB" id="5816932at2"/>
<dbReference type="SUPFAM" id="SSF46689">
    <property type="entry name" value="Homeodomain-like"/>
    <property type="match status" value="1"/>
</dbReference>
<dbReference type="PANTHER" id="PTHR30055">
    <property type="entry name" value="HTH-TYPE TRANSCRIPTIONAL REGULATOR RUTR"/>
    <property type="match status" value="1"/>
</dbReference>
<dbReference type="Pfam" id="PF16295">
    <property type="entry name" value="TetR_C_10"/>
    <property type="match status" value="1"/>
</dbReference>
<dbReference type="InterPro" id="IPR050109">
    <property type="entry name" value="HTH-type_TetR-like_transc_reg"/>
</dbReference>
<evidence type="ECO:0000256" key="2">
    <source>
        <dbReference type="ARBA" id="ARBA00023125"/>
    </source>
</evidence>
<dbReference type="PANTHER" id="PTHR30055:SF234">
    <property type="entry name" value="HTH-TYPE TRANSCRIPTIONAL REGULATOR BETI"/>
    <property type="match status" value="1"/>
</dbReference>
<proteinExistence type="predicted"/>
<keyword evidence="7" id="KW-1185">Reference proteome</keyword>